<feature type="compositionally biased region" description="Basic and acidic residues" evidence="9">
    <location>
        <begin position="732"/>
        <end position="743"/>
    </location>
</feature>
<dbReference type="InterPro" id="IPR027268">
    <property type="entry name" value="Peptidase_M4/M1_CTD_sf"/>
</dbReference>
<evidence type="ECO:0000256" key="7">
    <source>
        <dbReference type="ARBA" id="ARBA00025346"/>
    </source>
</evidence>
<dbReference type="GO" id="GO:0005669">
    <property type="term" value="C:transcription factor TFIID complex"/>
    <property type="evidence" value="ECO:0007669"/>
    <property type="project" value="InterPro"/>
</dbReference>
<dbReference type="GO" id="GO:0000976">
    <property type="term" value="F:transcription cis-regulatory region binding"/>
    <property type="evidence" value="ECO:0007669"/>
    <property type="project" value="TreeGrafter"/>
</dbReference>
<feature type="compositionally biased region" description="Basic and acidic residues" evidence="9">
    <location>
        <begin position="1376"/>
        <end position="1392"/>
    </location>
</feature>
<dbReference type="InterPro" id="IPR042097">
    <property type="entry name" value="Aminopeptidase_N-like_N_sf"/>
</dbReference>
<comment type="subcellular location">
    <subcellularLocation>
        <location evidence="1">Nucleus</location>
    </subcellularLocation>
</comment>
<dbReference type="Gene3D" id="1.10.390.10">
    <property type="entry name" value="Neutral Protease Domain 2"/>
    <property type="match status" value="1"/>
</dbReference>
<reference evidence="12 13" key="1">
    <citation type="journal article" date="2023" name="Elife">
        <title>Identification of key yeast species and microbe-microbe interactions impacting larval growth of Drosophila in the wild.</title>
        <authorList>
            <person name="Mure A."/>
            <person name="Sugiura Y."/>
            <person name="Maeda R."/>
            <person name="Honda K."/>
            <person name="Sakurai N."/>
            <person name="Takahashi Y."/>
            <person name="Watada M."/>
            <person name="Katoh T."/>
            <person name="Gotoh A."/>
            <person name="Gotoh Y."/>
            <person name="Taniguchi I."/>
            <person name="Nakamura K."/>
            <person name="Hayashi T."/>
            <person name="Katayama T."/>
            <person name="Uemura T."/>
            <person name="Hattori Y."/>
        </authorList>
    </citation>
    <scope>NUCLEOTIDE SEQUENCE [LARGE SCALE GENOMIC DNA]</scope>
    <source>
        <strain evidence="12 13">SC-9</strain>
    </source>
</reference>
<dbReference type="GO" id="GO:0016251">
    <property type="term" value="F:RNA polymerase II general transcription initiation factor activity"/>
    <property type="evidence" value="ECO:0007669"/>
    <property type="project" value="TreeGrafter"/>
</dbReference>
<dbReference type="PANTHER" id="PTHR15137">
    <property type="entry name" value="TRANSCRIPTION INITIATION FACTOR TFIID"/>
    <property type="match status" value="1"/>
</dbReference>
<dbReference type="GeneID" id="90073969"/>
<comment type="caution">
    <text evidence="12">The sequence shown here is derived from an EMBL/GenBank/DDBJ whole genome shotgun (WGS) entry which is preliminary data.</text>
</comment>
<organism evidence="12 13">
    <name type="scientific">Saccharomycopsis crataegensis</name>
    <dbReference type="NCBI Taxonomy" id="43959"/>
    <lineage>
        <taxon>Eukaryota</taxon>
        <taxon>Fungi</taxon>
        <taxon>Dikarya</taxon>
        <taxon>Ascomycota</taxon>
        <taxon>Saccharomycotina</taxon>
        <taxon>Saccharomycetes</taxon>
        <taxon>Saccharomycopsidaceae</taxon>
        <taxon>Saccharomycopsis</taxon>
    </lineage>
</organism>
<evidence type="ECO:0000259" key="11">
    <source>
        <dbReference type="Pfam" id="PF25577"/>
    </source>
</evidence>
<feature type="domain" description="Transcription initiation factor TFIID subunit 2 Ig-like" evidence="10">
    <location>
        <begin position="613"/>
        <end position="815"/>
    </location>
</feature>
<feature type="compositionally biased region" description="Basic residues" evidence="9">
    <location>
        <begin position="1610"/>
        <end position="1621"/>
    </location>
</feature>
<dbReference type="FunFam" id="1.10.390.10:FF:000011">
    <property type="entry name" value="Transcription initiation factor TFIID subunit"/>
    <property type="match status" value="1"/>
</dbReference>
<dbReference type="GO" id="GO:0003682">
    <property type="term" value="F:chromatin binding"/>
    <property type="evidence" value="ECO:0007669"/>
    <property type="project" value="TreeGrafter"/>
</dbReference>
<evidence type="ECO:0000256" key="4">
    <source>
        <dbReference type="ARBA" id="ARBA00023015"/>
    </source>
</evidence>
<feature type="region of interest" description="Disordered" evidence="9">
    <location>
        <begin position="1287"/>
        <end position="1308"/>
    </location>
</feature>
<dbReference type="InterPro" id="IPR037813">
    <property type="entry name" value="TAF2"/>
</dbReference>
<keyword evidence="6" id="KW-0539">Nucleus</keyword>
<gene>
    <name evidence="12" type="ORF">DASC09_033190</name>
</gene>
<dbReference type="CDD" id="cd09839">
    <property type="entry name" value="M1_like_TAF2"/>
    <property type="match status" value="1"/>
</dbReference>
<feature type="compositionally biased region" description="Low complexity" evidence="9">
    <location>
        <begin position="1294"/>
        <end position="1305"/>
    </location>
</feature>
<feature type="domain" description="Transcription initiation factor TFIID subunit 2 TPR repeats" evidence="11">
    <location>
        <begin position="817"/>
        <end position="1106"/>
    </location>
</feature>
<evidence type="ECO:0000256" key="2">
    <source>
        <dbReference type="ARBA" id="ARBA00010937"/>
    </source>
</evidence>
<evidence type="ECO:0000256" key="1">
    <source>
        <dbReference type="ARBA" id="ARBA00004123"/>
    </source>
</evidence>
<evidence type="ECO:0000256" key="6">
    <source>
        <dbReference type="ARBA" id="ARBA00023242"/>
    </source>
</evidence>
<comment type="similarity">
    <text evidence="2">Belongs to the TAF2 family.</text>
</comment>
<dbReference type="Gene3D" id="2.60.40.1730">
    <property type="entry name" value="tricorn interacting facor f3 domain"/>
    <property type="match status" value="1"/>
</dbReference>
<feature type="region of interest" description="Disordered" evidence="9">
    <location>
        <begin position="1434"/>
        <end position="1464"/>
    </location>
</feature>
<feature type="region of interest" description="Disordered" evidence="9">
    <location>
        <begin position="1333"/>
        <end position="1395"/>
    </location>
</feature>
<dbReference type="InterPro" id="IPR057345">
    <property type="entry name" value="Ig-like_TAF2"/>
</dbReference>
<evidence type="ECO:0000313" key="12">
    <source>
        <dbReference type="EMBL" id="GMM35994.1"/>
    </source>
</evidence>
<feature type="region of interest" description="Disordered" evidence="9">
    <location>
        <begin position="1544"/>
        <end position="1621"/>
    </location>
</feature>
<proteinExistence type="inferred from homology"/>
<dbReference type="InterPro" id="IPR057991">
    <property type="entry name" value="TPR_TAF2_C"/>
</dbReference>
<name>A0AAV5QMM6_9ASCO</name>
<evidence type="ECO:0000256" key="3">
    <source>
        <dbReference type="ARBA" id="ARBA00017363"/>
    </source>
</evidence>
<dbReference type="Pfam" id="PF25316">
    <property type="entry name" value="TAF2_3rd"/>
    <property type="match status" value="1"/>
</dbReference>
<comment type="function">
    <text evidence="7">Functions as a component of the DNA-binding general transcription factor complex TFIID. Binding of TFIID to a promoter (with or without TATA element) is the initial step in pre-initiation complex (PIC) formation. TFIID plays a key role in the regulation of gene expression by RNA polymerase II through different activities such as transcription activator interaction, core promoter recognition and selectivity, TFIIA and TFIIB interaction, chromatin modification (histone acetylation by TAF1), facilitation of DNA opening and initiation of transcription.</text>
</comment>
<dbReference type="SUPFAM" id="SSF63737">
    <property type="entry name" value="Leukotriene A4 hydrolase N-terminal domain"/>
    <property type="match status" value="1"/>
</dbReference>
<dbReference type="Pfam" id="PF25577">
    <property type="entry name" value="TPR_TAF2_C"/>
    <property type="match status" value="1"/>
</dbReference>
<sequence length="1621" mass="183167">MPLHDLTSPGFRPESATSTPSLVFNKKSKVRQSSQYHHHQPFSVAHQVVSVNIDLARRTIEGFTELTVVPTDPVNRVIKLDARYMDIRAVYVNERRVNFLYNDIIQLESSRRLNILNLSPEEEDIVGKNYTVSQSQIYKERFKSIYSGTDSKELAIFLPDKMKITLHDASSALAAALTPVVRDSPGSYKTPNNSEMIYTPVNVRIEYSCKNPLDGVCFIGGLGSGIPQNKWHAYTSNSLIGISTSSWVPCVDNFWERYTWRLDISVARSVGDLLPKRGIGFNEDGDDGDDNAKGDVDLDQEIVVCVSDLFNVKEEAHTYDVTKKTTSFTLINPVSPHHVGWALGPFEKITLEALEENKSDDENEDDAADTSAVKGIIYCFPEDRTKAINSCIILSKAIEFYSREFGSFPFSSYSVVFVSDAPDTSYGYAGLSIHSNKLLYGPDAIDPLFDCTEIITYFLAKQWAGINVLPSTYDDFWITIGISHYMANQFTKKLMGHNEFKFRIKKRAEMICEQDVGRRPIAEPALSFPVNECRDLEFIKLKAPIVLFILNRRMTKTDKSFGLSRVIPKIFLEAMSGDLPHGGIDTAHFQHVTEKVNHNKLESFFRQWVFGAGTPIFRITQRFNKKRLFIEMGIRQVQQDELNPRAPTVDSFMDDTQNFFSGYKSPTLQTTFTGPMTIRIHEADGTPYEHIVNLKDNFTKLDIQYNTKYKRLKRRQTKLEGEEKDGEDAVGNDDKLDGEKNEMDDNGMNDDQNNNNNDVLKHCLGDVLQSEDEIKKWGLSEWSKDEEEKKGNEAFEWIRVDADFEWICRIYINQPGYMFLSQLQQDRDVEAQLESVRYFAESPNPTPVYSTILLRTLMDSRYYYGIRVESAKALALYAKKELSFTGMKLLIKAFQTLFCFDVHSNIPLPNDFSDFASYFLQKSFPSILSTIKDEHGACPPVVKTFLLDLLRYNENGQNDFMDCFYVAELIESLITTIVEGETSSVHDNTEADHVAKNKEFSDKVLLELDRLMRMDEWIPSYHHLVSVVILKQKIRLAIHGLIDFSYEDLLPYTRPGCYDDIRLVALEGIIQLGGLKNSHFLHYLFKMLEFEGSTYVKNQIAEVLVRGVASAGIKGTLSLLDDEEFEPEDVEDYDESVLSTVRLKQKGEDSGDNPTSDAGMIFIEEEGVSQGIQERREAISRTTVAGIIDLLRHGYGKGKGIRLKFWEAICSPVLGIRIKKLLFQLSAILFEPVGSVLLTLQTPRDKRITAKYNGDGKLVIARQSKFKIQFKKKLALKILTEIKNSEPGQRSAIKSPSSKTTPKTPARLTLDTKVLKEVSAGNGTTLVLKTPILPETKKALPPPKLPPSKLPPPKLPPSKSPPKKLPPPKLPPPQLAEKESAAPVPKVEKITKMEPPVLPKTKVKKYSGVVHKSELSGKNTVVVIKSAKKTPIPVRPAKMEPVKKESLKSKSRPKKESYKSYAINLGHSERQGRLSHVVKIKTSPSLVNKLTSFKDTKTKDQKFIAHLKKHKSSLHKSAFSASVGEGKSRYVKIDFKKRKIFVKPDPFTDLKRHQSMPSRYSKSHQSDTHHPISRQPKPHNTSGSSHDVEHKKKNGSISAREANVGDPPKKSKLKLKLKPTL</sequence>
<keyword evidence="5" id="KW-0804">Transcription</keyword>
<dbReference type="RefSeq" id="XP_064852990.1">
    <property type="nucleotide sequence ID" value="XM_064996918.1"/>
</dbReference>
<feature type="compositionally biased region" description="Basic and acidic residues" evidence="9">
    <location>
        <begin position="1437"/>
        <end position="1458"/>
    </location>
</feature>
<dbReference type="PANTHER" id="PTHR15137:SF9">
    <property type="entry name" value="TRANSCRIPTION INITIATION FACTOR TFIID SUBUNIT 2"/>
    <property type="match status" value="1"/>
</dbReference>
<evidence type="ECO:0000256" key="5">
    <source>
        <dbReference type="ARBA" id="ARBA00023163"/>
    </source>
</evidence>
<dbReference type="SUPFAM" id="SSF55486">
    <property type="entry name" value="Metalloproteases ('zincins'), catalytic domain"/>
    <property type="match status" value="1"/>
</dbReference>
<dbReference type="EMBL" id="BTFZ01000011">
    <property type="protein sequence ID" value="GMM35994.1"/>
    <property type="molecule type" value="Genomic_DNA"/>
</dbReference>
<feature type="compositionally biased region" description="Acidic residues" evidence="9">
    <location>
        <begin position="722"/>
        <end position="731"/>
    </location>
</feature>
<evidence type="ECO:0000256" key="9">
    <source>
        <dbReference type="SAM" id="MobiDB-lite"/>
    </source>
</evidence>
<evidence type="ECO:0000256" key="8">
    <source>
        <dbReference type="ARBA" id="ARBA00076306"/>
    </source>
</evidence>
<feature type="compositionally biased region" description="Pro residues" evidence="9">
    <location>
        <begin position="1340"/>
        <end position="1374"/>
    </location>
</feature>
<dbReference type="Proteomes" id="UP001360560">
    <property type="component" value="Unassembled WGS sequence"/>
</dbReference>
<keyword evidence="4" id="KW-0805">Transcription regulation</keyword>
<accession>A0AAV5QMM6</accession>
<keyword evidence="13" id="KW-1185">Reference proteome</keyword>
<evidence type="ECO:0000313" key="13">
    <source>
        <dbReference type="Proteomes" id="UP001360560"/>
    </source>
</evidence>
<dbReference type="GO" id="GO:0006367">
    <property type="term" value="P:transcription initiation at RNA polymerase II promoter"/>
    <property type="evidence" value="ECO:0007669"/>
    <property type="project" value="TreeGrafter"/>
</dbReference>
<protein>
    <recommendedName>
        <fullName evidence="3">Transcription initiation factor TFIID subunit 2</fullName>
    </recommendedName>
    <alternativeName>
        <fullName evidence="8">TBP-associated factor 2</fullName>
    </alternativeName>
</protein>
<feature type="region of interest" description="Disordered" evidence="9">
    <location>
        <begin position="716"/>
        <end position="757"/>
    </location>
</feature>
<evidence type="ECO:0000259" key="10">
    <source>
        <dbReference type="Pfam" id="PF25316"/>
    </source>
</evidence>